<gene>
    <name evidence="3" type="ORF">P153DRAFT_282218</name>
</gene>
<dbReference type="GeneID" id="54403614"/>
<dbReference type="Proteomes" id="UP000799771">
    <property type="component" value="Unassembled WGS sequence"/>
</dbReference>
<keyword evidence="2" id="KW-0472">Membrane</keyword>
<keyword evidence="4" id="KW-1185">Reference proteome</keyword>
<name>A0A6A6ARR0_9PLEO</name>
<evidence type="ECO:0008006" key="5">
    <source>
        <dbReference type="Google" id="ProtNLM"/>
    </source>
</evidence>
<dbReference type="EMBL" id="ML977499">
    <property type="protein sequence ID" value="KAF2133634.1"/>
    <property type="molecule type" value="Genomic_DNA"/>
</dbReference>
<sequence length="538" mass="59125">MPSPYTTHSQLASPTPDHSQPQVVPGHDDKGAIYGTTYQPGAPTPDYSAPQVVEQPYYDYPQHKAPMSATSYGGVTPVSPQVRPYGFKEHVDSNDAAYQQTSNPPPTSPKDDRKCGMKKRTFFILLICVLIWLVALGVGLGVGLSLGLKKKANDKIDPFCRTNPKYCVGGALNSQYLSKKGAFNGTGIALAGESWDKNQRRIFTIYFQHHTGDIRYMIYTADRTYIGGTKSETVASDAKDASPISAVAYAVNETSYVHIFYVATDNSLKQLTKSNTTDLWESGPLNKLNLKAYDTPTVGLQACWKGNYYGDPDYKTFPTNDGSNNTVEFDNNIGMNIWVPIDDSTFEQYSWYAGKEDWVLIQRWRGFNTHAGVGCYSWGPTSTTYAMLVNQANDVEIHWKDTSNVTKASTDHPINAWVNATGGVIDDVYPTTSLGYTTYFYTQMADRSIKGYDVQYNAENTTSPTDKSFYVTDGAGPVKGLGGTHLTVTAASDTNTDGSTKWSSLYVFYQTEGTDISVFTRGISGGEWTKGELAVPDT</sequence>
<feature type="region of interest" description="Disordered" evidence="1">
    <location>
        <begin position="1"/>
        <end position="55"/>
    </location>
</feature>
<accession>A0A6A6ARR0</accession>
<protein>
    <recommendedName>
        <fullName evidence="5">Fucose-specific lectin</fullName>
    </recommendedName>
</protein>
<proteinExistence type="predicted"/>
<evidence type="ECO:0000256" key="2">
    <source>
        <dbReference type="SAM" id="Phobius"/>
    </source>
</evidence>
<feature type="compositionally biased region" description="Polar residues" evidence="1">
    <location>
        <begin position="1"/>
        <end position="22"/>
    </location>
</feature>
<dbReference type="SUPFAM" id="SSF89372">
    <property type="entry name" value="Fucose-specific lectin"/>
    <property type="match status" value="1"/>
</dbReference>
<evidence type="ECO:0000313" key="4">
    <source>
        <dbReference type="Proteomes" id="UP000799771"/>
    </source>
</evidence>
<evidence type="ECO:0000256" key="1">
    <source>
        <dbReference type="SAM" id="MobiDB-lite"/>
    </source>
</evidence>
<keyword evidence="2" id="KW-1133">Transmembrane helix</keyword>
<feature type="transmembrane region" description="Helical" evidence="2">
    <location>
        <begin position="122"/>
        <end position="148"/>
    </location>
</feature>
<keyword evidence="2" id="KW-0812">Transmembrane</keyword>
<dbReference type="RefSeq" id="XP_033528021.1">
    <property type="nucleotide sequence ID" value="XM_033663182.1"/>
</dbReference>
<reference evidence="3" key="1">
    <citation type="journal article" date="2020" name="Stud. Mycol.">
        <title>101 Dothideomycetes genomes: a test case for predicting lifestyles and emergence of pathogens.</title>
        <authorList>
            <person name="Haridas S."/>
            <person name="Albert R."/>
            <person name="Binder M."/>
            <person name="Bloem J."/>
            <person name="Labutti K."/>
            <person name="Salamov A."/>
            <person name="Andreopoulos B."/>
            <person name="Baker S."/>
            <person name="Barry K."/>
            <person name="Bills G."/>
            <person name="Bluhm B."/>
            <person name="Cannon C."/>
            <person name="Castanera R."/>
            <person name="Culley D."/>
            <person name="Daum C."/>
            <person name="Ezra D."/>
            <person name="Gonzalez J."/>
            <person name="Henrissat B."/>
            <person name="Kuo A."/>
            <person name="Liang C."/>
            <person name="Lipzen A."/>
            <person name="Lutzoni F."/>
            <person name="Magnuson J."/>
            <person name="Mondo S."/>
            <person name="Nolan M."/>
            <person name="Ohm R."/>
            <person name="Pangilinan J."/>
            <person name="Park H.-J."/>
            <person name="Ramirez L."/>
            <person name="Alfaro M."/>
            <person name="Sun H."/>
            <person name="Tritt A."/>
            <person name="Yoshinaga Y."/>
            <person name="Zwiers L.-H."/>
            <person name="Turgeon B."/>
            <person name="Goodwin S."/>
            <person name="Spatafora J."/>
            <person name="Crous P."/>
            <person name="Grigoriev I."/>
        </authorList>
    </citation>
    <scope>NUCLEOTIDE SEQUENCE</scope>
    <source>
        <strain evidence="3">CBS 119687</strain>
    </source>
</reference>
<dbReference type="AlphaFoldDB" id="A0A6A6ARR0"/>
<dbReference type="Gene3D" id="2.120.10.70">
    <property type="entry name" value="Fucose-specific lectin"/>
    <property type="match status" value="1"/>
</dbReference>
<evidence type="ECO:0000313" key="3">
    <source>
        <dbReference type="EMBL" id="KAF2133634.1"/>
    </source>
</evidence>
<organism evidence="3 4">
    <name type="scientific">Dothidotthia symphoricarpi CBS 119687</name>
    <dbReference type="NCBI Taxonomy" id="1392245"/>
    <lineage>
        <taxon>Eukaryota</taxon>
        <taxon>Fungi</taxon>
        <taxon>Dikarya</taxon>
        <taxon>Ascomycota</taxon>
        <taxon>Pezizomycotina</taxon>
        <taxon>Dothideomycetes</taxon>
        <taxon>Pleosporomycetidae</taxon>
        <taxon>Pleosporales</taxon>
        <taxon>Dothidotthiaceae</taxon>
        <taxon>Dothidotthia</taxon>
    </lineage>
</organism>
<dbReference type="OrthoDB" id="3923199at2759"/>